<proteinExistence type="predicted"/>
<dbReference type="Proteomes" id="UP000032633">
    <property type="component" value="Chromosome"/>
</dbReference>
<keyword evidence="1" id="KW-0946">Virion</keyword>
<keyword evidence="1" id="KW-0167">Capsid protein</keyword>
<dbReference type="EMBL" id="CP011058">
    <property type="protein sequence ID" value="AJY73643.1"/>
    <property type="molecule type" value="Genomic_DNA"/>
</dbReference>
<evidence type="ECO:0000313" key="2">
    <source>
        <dbReference type="Proteomes" id="UP000032633"/>
    </source>
</evidence>
<dbReference type="OrthoDB" id="3235126at2"/>
<reference evidence="1 2" key="1">
    <citation type="journal article" date="2015" name="J. Biotechnol.">
        <title>Complete genome sequence of Paenibacillus beijingensis 7188(T) (=DSM 24997(T)), a novel rhizobacterium from jujube garden soil.</title>
        <authorList>
            <person name="Kwak Y."/>
            <person name="Shin J.H."/>
        </authorList>
    </citation>
    <scope>NUCLEOTIDE SEQUENCE [LARGE SCALE GENOMIC DNA]</scope>
    <source>
        <strain evidence="1 2">DSM 24997</strain>
    </source>
</reference>
<evidence type="ECO:0000313" key="1">
    <source>
        <dbReference type="EMBL" id="AJY73643.1"/>
    </source>
</evidence>
<accession>A0A0D5NFG7</accession>
<dbReference type="InterPro" id="IPR014867">
    <property type="entry name" value="Spore_coat_CotH_CotH2/3/7"/>
</dbReference>
<dbReference type="Pfam" id="PF08757">
    <property type="entry name" value="CotH"/>
    <property type="match status" value="1"/>
</dbReference>
<dbReference type="PANTHER" id="PTHR40050:SF1">
    <property type="entry name" value="INNER SPORE COAT PROTEIN H"/>
    <property type="match status" value="1"/>
</dbReference>
<protein>
    <submittedName>
        <fullName evidence="1">Spore coat protein CotH</fullName>
    </submittedName>
</protein>
<dbReference type="PANTHER" id="PTHR40050">
    <property type="entry name" value="INNER SPORE COAT PROTEIN H"/>
    <property type="match status" value="1"/>
</dbReference>
<dbReference type="HOGENOM" id="CLU_066387_0_0_9"/>
<dbReference type="RefSeq" id="WP_045669078.1">
    <property type="nucleotide sequence ID" value="NZ_CP011058.1"/>
</dbReference>
<sequence>MSNGQLPIRRIEIKHDDFAELQKDAWTQTFVPVRLEVDGKPYEAKIAYRGGHTLNYSKKSYEIRFEEGLVLHWNAEYDDPSMIRNALSFHFFNEIGVSAPRTRPILLEWNGEPHGVYLEIEAVNSRFFNKRGLGCRSLIYAVNDNANFDLFESETKKRKSSLSEGYEIVIGESRAKQRIVSFVRNVNTLRGTKLSAYLKQRLDTNQYLLWLAGAVLTGNYDGFEQNYALYEEKQAGKYRILPWDYEGTWGRNCYGKQVSSDLVRINGYNRLTARLLSFTVWRKQYCALLRELLDTHFTIEKLSPVIDRMHRRVSDAIRLDYTRNHSYQLFLSEPALIRNYIKERRATILRDLKLLENGKRKQTAGPSETTGSLLTVKI</sequence>
<gene>
    <name evidence="1" type="ORF">VN24_02120</name>
</gene>
<dbReference type="KEGG" id="pbj:VN24_02120"/>
<dbReference type="STRING" id="1126833.VN24_02120"/>
<reference evidence="2" key="2">
    <citation type="submission" date="2015-03" db="EMBL/GenBank/DDBJ databases">
        <title>Genome sequence of Paenibacillus beijingensis strain DSM 24997T.</title>
        <authorList>
            <person name="Kwak Y."/>
            <person name="Shin J.-H."/>
        </authorList>
    </citation>
    <scope>NUCLEOTIDE SEQUENCE [LARGE SCALE GENOMIC DNA]</scope>
    <source>
        <strain evidence="2">DSM 24997</strain>
    </source>
</reference>
<name>A0A0D5NFG7_9BACL</name>
<dbReference type="AlphaFoldDB" id="A0A0D5NFG7"/>
<dbReference type="PATRIC" id="fig|1126833.4.peg.465"/>
<organism evidence="1 2">
    <name type="scientific">Paenibacillus beijingensis</name>
    <dbReference type="NCBI Taxonomy" id="1126833"/>
    <lineage>
        <taxon>Bacteria</taxon>
        <taxon>Bacillati</taxon>
        <taxon>Bacillota</taxon>
        <taxon>Bacilli</taxon>
        <taxon>Bacillales</taxon>
        <taxon>Paenibacillaceae</taxon>
        <taxon>Paenibacillus</taxon>
    </lineage>
</organism>
<keyword evidence="2" id="KW-1185">Reference proteome</keyword>